<keyword evidence="1" id="KW-0378">Hydrolase</keyword>
<organism evidence="1 2">
    <name type="scientific">Kickxella alabastrina</name>
    <dbReference type="NCBI Taxonomy" id="61397"/>
    <lineage>
        <taxon>Eukaryota</taxon>
        <taxon>Fungi</taxon>
        <taxon>Fungi incertae sedis</taxon>
        <taxon>Zoopagomycota</taxon>
        <taxon>Kickxellomycotina</taxon>
        <taxon>Kickxellomycetes</taxon>
        <taxon>Kickxellales</taxon>
        <taxon>Kickxellaceae</taxon>
        <taxon>Kickxella</taxon>
    </lineage>
</organism>
<dbReference type="EMBL" id="JANBPG010000321">
    <property type="protein sequence ID" value="KAJ1897570.1"/>
    <property type="molecule type" value="Genomic_DNA"/>
</dbReference>
<comment type="caution">
    <text evidence="1">The sequence shown here is derived from an EMBL/GenBank/DDBJ whole genome shotgun (WGS) entry which is preliminary data.</text>
</comment>
<keyword evidence="1" id="KW-0067">ATP-binding</keyword>
<reference evidence="1" key="1">
    <citation type="submission" date="2022-07" db="EMBL/GenBank/DDBJ databases">
        <title>Phylogenomic reconstructions and comparative analyses of Kickxellomycotina fungi.</title>
        <authorList>
            <person name="Reynolds N.K."/>
            <person name="Stajich J.E."/>
            <person name="Barry K."/>
            <person name="Grigoriev I.V."/>
            <person name="Crous P."/>
            <person name="Smith M.E."/>
        </authorList>
    </citation>
    <scope>NUCLEOTIDE SEQUENCE</scope>
    <source>
        <strain evidence="1">Benny 63K</strain>
    </source>
</reference>
<name>A0ACC1INB6_9FUNG</name>
<accession>A0ACC1INB6</accession>
<keyword evidence="1" id="KW-0347">Helicase</keyword>
<evidence type="ECO:0000313" key="2">
    <source>
        <dbReference type="Proteomes" id="UP001150581"/>
    </source>
</evidence>
<proteinExistence type="predicted"/>
<sequence length="949" mass="103555">MTDSSSPNTTRTSKLPTPQTADEFSFPMTPYAIQLDFMKRLFETIEESKFAIFESPTGTGKSLSIICGALTWLGHHKERRKLDIPESAPGGGDCPDWVAEFERKQRIERSNAEMADGDLAQTRYKAWVASTRRKEAAERRGRMMGRTRGSGEDPVIERKRRATADIGANMISEGGGDSEVDDEMIVDAYYSDTGEGSDVLRAHASDAEDGSVRYSAEVRKLLAKRAANKPYYDSDSENDSENDALQLEPPVEPSVTKIFYASRTHSQLQQFISEIKRTSFGKSSKIKCVTLGSRWQLCTNDRVRSDCHSVHGLNERCLEMQQQQGSKKTRCAFLPAQRTPMFDYKESIGTKIMDIEELATEGRRLSVCAYYGTRAAVSGAQVVALPYNMLLSQSARESMGVSLKDNVVIIDEAHNLVDTILSIHSVTLDRRTVGALSEMLQMYFTKYWRRLKGSNTIYVRQTLALLKALRKFMDASATEALGKESTGVLSVNEFLQRAHADHINVYKIDKYLRESKIGRKLNMFADHCRQQTHMEDGAGSRGAKRGAGNNAPVASVGPAPATAVAAFESFMGCIGNPDRKGARLVVRASAAGGSEKEAVVELKYLLLDPSEAFGSICSEARAVILAGGTMKPANDVVEQLLPLQAGHSTDQCAGKVGNAVAVAKLDSKNAQLFAWNHVVDSSHVCAVVVGSGPTGQPLRFAFQDQSDPAKTREAGQALASMCNIIPGGIVVFFPSYSLLGRMLAEWQSAGIVQRIERRKPLFAESNAPGGDGEPQVNILEKYTEQVHRPGSNGAVLLSVVGGRLSEGINFSDNLGRAVIMVGVPFPSLASPELAERLAYYEFLGSNSKPAEPLRDSSMGPRARELYESLCMRAVNQSIGRAIRHRHDYAAIVFLDARYADARIASKLPAWILPPPVVGHGVGAASVPKLAFGPALGQIAAFFKRDFKSV</sequence>
<gene>
    <name evidence="1" type="primary">CHL1_2</name>
    <name evidence="1" type="ORF">LPJ66_003283</name>
</gene>
<protein>
    <submittedName>
        <fullName evidence="1">ATP-dependent DNA helicase chl1</fullName>
        <ecNumber evidence="1">3.6.4.13</ecNumber>
    </submittedName>
</protein>
<keyword evidence="2" id="KW-1185">Reference proteome</keyword>
<keyword evidence="1" id="KW-0547">Nucleotide-binding</keyword>
<evidence type="ECO:0000313" key="1">
    <source>
        <dbReference type="EMBL" id="KAJ1897570.1"/>
    </source>
</evidence>
<dbReference type="Proteomes" id="UP001150581">
    <property type="component" value="Unassembled WGS sequence"/>
</dbReference>
<dbReference type="EC" id="3.6.4.13" evidence="1"/>